<protein>
    <submittedName>
        <fullName evidence="1">Uncharacterized protein</fullName>
    </submittedName>
</protein>
<accession>A0AB33K790</accession>
<geneLocation type="plasmid" evidence="1">
    <name>pCMC57_01</name>
</geneLocation>
<organism evidence="1">
    <name type="scientific">Kitasatospora sp. CMC57</name>
    <dbReference type="NCBI Taxonomy" id="3231513"/>
    <lineage>
        <taxon>Bacteria</taxon>
        <taxon>Bacillati</taxon>
        <taxon>Actinomycetota</taxon>
        <taxon>Actinomycetes</taxon>
        <taxon>Kitasatosporales</taxon>
        <taxon>Streptomycetaceae</taxon>
        <taxon>Kitasatospora</taxon>
    </lineage>
</organism>
<sequence length="131" mass="14957">MNEVTTELELLRAENAELRARLTAVHTIPDLPADHDGERIEWRRWEPAPVILCTRAGDLNGCPQCDHPGPSLLAFGLAGPGTPLLRFQAHRCPCCQETRVYRRDRDWRGLELVEIAYHPPQRGYQHAEEQL</sequence>
<keyword evidence="1" id="KW-0614">Plasmid</keyword>
<proteinExistence type="predicted"/>
<name>A0AB33K790_9ACTN</name>
<dbReference type="EMBL" id="AP035882">
    <property type="protein sequence ID" value="BFP50060.1"/>
    <property type="molecule type" value="Genomic_DNA"/>
</dbReference>
<gene>
    <name evidence="1" type="ORF">KCMC57_64280</name>
</gene>
<reference evidence="1" key="1">
    <citation type="submission" date="2024-07" db="EMBL/GenBank/DDBJ databases">
        <title>Complete genome sequences of cellulolytic bacteria, Kitasatospora sp. CMC57 and Streptomyces sp. CMC78, isolated from Japanese agricultural soil.</title>
        <authorList>
            <person name="Hashimoto T."/>
            <person name="Ito M."/>
            <person name="Iwamoto M."/>
            <person name="Fukahori D."/>
            <person name="Shoda T."/>
            <person name="Sakoda M."/>
            <person name="Morohoshi T."/>
            <person name="Mitsuboshi M."/>
            <person name="Nishizawa T."/>
        </authorList>
    </citation>
    <scope>NUCLEOTIDE SEQUENCE</scope>
    <source>
        <strain evidence="1">CMC57</strain>
        <plasmid evidence="1">pCMC57_01</plasmid>
    </source>
</reference>
<dbReference type="AlphaFoldDB" id="A0AB33K790"/>
<evidence type="ECO:0000313" key="1">
    <source>
        <dbReference type="EMBL" id="BFP50060.1"/>
    </source>
</evidence>
<dbReference type="RefSeq" id="WP_407992450.1">
    <property type="nucleotide sequence ID" value="NZ_AP035882.1"/>
</dbReference>
<dbReference type="KEGG" id="kic:KCMC57_64280"/>